<evidence type="ECO:0000259" key="6">
    <source>
        <dbReference type="Pfam" id="PF18562"/>
    </source>
</evidence>
<feature type="domain" description="Duffy-binding-like" evidence="3">
    <location>
        <begin position="582"/>
        <end position="724"/>
    </location>
</feature>
<feature type="compositionally biased region" description="Polar residues" evidence="1">
    <location>
        <begin position="899"/>
        <end position="911"/>
    </location>
</feature>
<evidence type="ECO:0000259" key="3">
    <source>
        <dbReference type="Pfam" id="PF03011"/>
    </source>
</evidence>
<dbReference type="FunFam" id="1.20.1310.20:FF:000001">
    <property type="entry name" value="Erythrocyte membrane protein 1, PfEMP1"/>
    <property type="match status" value="1"/>
</dbReference>
<accession>A0A024WZX1</accession>
<evidence type="ECO:0000256" key="1">
    <source>
        <dbReference type="SAM" id="MobiDB-lite"/>
    </source>
</evidence>
<feature type="domain" description="Duffy-binding-like" evidence="3">
    <location>
        <begin position="1448"/>
        <end position="1589"/>
    </location>
</feature>
<feature type="domain" description="Plasmodium falciparum erythrocyte membrane protein-1 N-terminal segment" evidence="5">
    <location>
        <begin position="18"/>
        <end position="54"/>
    </location>
</feature>
<feature type="region of interest" description="Disordered" evidence="1">
    <location>
        <begin position="898"/>
        <end position="935"/>
    </location>
</feature>
<evidence type="ECO:0000259" key="7">
    <source>
        <dbReference type="Pfam" id="PF22672"/>
    </source>
</evidence>
<feature type="region of interest" description="Disordered" evidence="1">
    <location>
        <begin position="1582"/>
        <end position="1615"/>
    </location>
</feature>
<feature type="domain" description="Cysteine-rich interdomain region 1 gamma" evidence="6">
    <location>
        <begin position="1381"/>
        <end position="1430"/>
    </location>
</feature>
<feature type="compositionally biased region" description="Low complexity" evidence="1">
    <location>
        <begin position="912"/>
        <end position="933"/>
    </location>
</feature>
<dbReference type="InterPro" id="IPR029210">
    <property type="entry name" value="PfEMP1_NTS"/>
</dbReference>
<dbReference type="Pfam" id="PF18562">
    <property type="entry name" value="CIDR1_gamma"/>
    <property type="match status" value="1"/>
</dbReference>
<feature type="region of interest" description="Disordered" evidence="1">
    <location>
        <begin position="965"/>
        <end position="987"/>
    </location>
</feature>
<feature type="region of interest" description="Disordered" evidence="1">
    <location>
        <begin position="1633"/>
        <end position="1708"/>
    </location>
</feature>
<reference evidence="8 9" key="2">
    <citation type="submission" date="2013-02" db="EMBL/GenBank/DDBJ databases">
        <title>The Genome Sequence of Plasmodium falciparum CAMP/Malaysia.</title>
        <authorList>
            <consortium name="The Broad Institute Genome Sequencing Platform"/>
            <consortium name="The Broad Institute Genome Sequencing Center for Infectious Disease"/>
            <person name="Neafsey D."/>
            <person name="Cheeseman I."/>
            <person name="Volkman S."/>
            <person name="Adams J."/>
            <person name="Walker B."/>
            <person name="Young S.K."/>
            <person name="Zeng Q."/>
            <person name="Gargeya S."/>
            <person name="Fitzgerald M."/>
            <person name="Haas B."/>
            <person name="Abouelleil A."/>
            <person name="Alvarado L."/>
            <person name="Arachchi H.M."/>
            <person name="Berlin A.M."/>
            <person name="Chapman S.B."/>
            <person name="Dewar J."/>
            <person name="Goldberg J."/>
            <person name="Griggs A."/>
            <person name="Gujja S."/>
            <person name="Hansen M."/>
            <person name="Howarth C."/>
            <person name="Imamovic A."/>
            <person name="Larimer J."/>
            <person name="McCowan C."/>
            <person name="Murphy C."/>
            <person name="Neiman D."/>
            <person name="Pearson M."/>
            <person name="Priest M."/>
            <person name="Roberts A."/>
            <person name="Saif S."/>
            <person name="Shea T."/>
            <person name="Sisk P."/>
            <person name="Sykes S."/>
            <person name="Wortman J."/>
            <person name="Nusbaum C."/>
            <person name="Birren B."/>
        </authorList>
    </citation>
    <scope>NUCLEOTIDE SEQUENCE [LARGE SCALE GENOMIC DNA]</scope>
    <source>
        <strain evidence="8 9">CAMP/Malaysia</strain>
    </source>
</reference>
<feature type="compositionally biased region" description="Polar residues" evidence="1">
    <location>
        <begin position="842"/>
        <end position="851"/>
    </location>
</feature>
<dbReference type="Gene3D" id="1.20.58.830">
    <property type="match status" value="3"/>
</dbReference>
<feature type="domain" description="Duffy-binding-like" evidence="7">
    <location>
        <begin position="310"/>
        <end position="469"/>
    </location>
</feature>
<reference evidence="8 9" key="1">
    <citation type="submission" date="2013-02" db="EMBL/GenBank/DDBJ databases">
        <title>The Genome Annotation of Plasmodium falciparum CAMP/Malaysia.</title>
        <authorList>
            <consortium name="The Broad Institute Genome Sequencing Platform"/>
            <consortium name="The Broad Institute Genome Sequencing Center for Infectious Disease"/>
            <person name="Neafsey D."/>
            <person name="Hoffman S."/>
            <person name="Volkman S."/>
            <person name="Rosenthal P."/>
            <person name="Walker B."/>
            <person name="Young S.K."/>
            <person name="Zeng Q."/>
            <person name="Gargeya S."/>
            <person name="Fitzgerald M."/>
            <person name="Haas B."/>
            <person name="Abouelleil A."/>
            <person name="Allen A.W."/>
            <person name="Alvarado L."/>
            <person name="Arachchi H.M."/>
            <person name="Berlin A.M."/>
            <person name="Chapman S.B."/>
            <person name="Gainer-Dewar J."/>
            <person name="Goldberg J."/>
            <person name="Griggs A."/>
            <person name="Gujja S."/>
            <person name="Hansen M."/>
            <person name="Howarth C."/>
            <person name="Imamovic A."/>
            <person name="Ireland A."/>
            <person name="Larimer J."/>
            <person name="McCowan C."/>
            <person name="Murphy C."/>
            <person name="Pearson M."/>
            <person name="Poon T.W."/>
            <person name="Priest M."/>
            <person name="Roberts A."/>
            <person name="Saif S."/>
            <person name="Shea T."/>
            <person name="Sisk P."/>
            <person name="Sykes S."/>
            <person name="Wortman J."/>
            <person name="Nusbaum C."/>
            <person name="Birren B."/>
        </authorList>
    </citation>
    <scope>NUCLEOTIDE SEQUENCE [LARGE SCALE GENOMIC DNA]</scope>
    <source>
        <strain evidence="8 9">CAMP/Malaysia</strain>
    </source>
</reference>
<dbReference type="EMBL" id="KI927616">
    <property type="protein sequence ID" value="ETW58809.1"/>
    <property type="molecule type" value="Genomic_DNA"/>
</dbReference>
<dbReference type="FunFam" id="1.20.58.830:FF:000001">
    <property type="entry name" value="Erythrocyte membrane protein 1, PfEMP1"/>
    <property type="match status" value="1"/>
</dbReference>
<feature type="compositionally biased region" description="Low complexity" evidence="1">
    <location>
        <begin position="1109"/>
        <end position="1124"/>
    </location>
</feature>
<dbReference type="GO" id="GO:0016020">
    <property type="term" value="C:membrane"/>
    <property type="evidence" value="ECO:0007669"/>
    <property type="project" value="InterPro"/>
</dbReference>
<dbReference type="Pfam" id="PF03011">
    <property type="entry name" value="PFEMP"/>
    <property type="match status" value="2"/>
</dbReference>
<evidence type="ECO:0000259" key="5">
    <source>
        <dbReference type="Pfam" id="PF15447"/>
    </source>
</evidence>
<dbReference type="InterPro" id="IPR004258">
    <property type="entry name" value="DBL"/>
</dbReference>
<feature type="region of interest" description="Disordered" evidence="1">
    <location>
        <begin position="841"/>
        <end position="885"/>
    </location>
</feature>
<gene>
    <name evidence="8" type="ORF">PFMC_05305</name>
</gene>
<feature type="non-terminal residue" evidence="8">
    <location>
        <position position="1737"/>
    </location>
</feature>
<dbReference type="InterPro" id="IPR042202">
    <property type="entry name" value="Duffy-ag-bd_sf"/>
</dbReference>
<evidence type="ECO:0000259" key="4">
    <source>
        <dbReference type="Pfam" id="PF05424"/>
    </source>
</evidence>
<dbReference type="Pfam" id="PF05424">
    <property type="entry name" value="Duffy_binding"/>
    <property type="match status" value="2"/>
</dbReference>
<dbReference type="InterPro" id="IPR041480">
    <property type="entry name" value="CIDR1_gamma"/>
</dbReference>
<evidence type="ECO:0000313" key="8">
    <source>
        <dbReference type="EMBL" id="ETW58809.1"/>
    </source>
</evidence>
<dbReference type="InterPro" id="IPR054595">
    <property type="entry name" value="DBL_C"/>
</dbReference>
<feature type="domain" description="Duffy-antigen binding" evidence="4">
    <location>
        <begin position="119"/>
        <end position="306"/>
    </location>
</feature>
<feature type="compositionally biased region" description="Basic and acidic residues" evidence="1">
    <location>
        <begin position="781"/>
        <end position="803"/>
    </location>
</feature>
<dbReference type="Gene3D" id="1.20.58.1930">
    <property type="match status" value="1"/>
</dbReference>
<feature type="compositionally biased region" description="Basic and acidic residues" evidence="1">
    <location>
        <begin position="1582"/>
        <end position="1591"/>
    </location>
</feature>
<keyword evidence="2" id="KW-0472">Membrane</keyword>
<dbReference type="Pfam" id="PF15447">
    <property type="entry name" value="NTS"/>
    <property type="match status" value="1"/>
</dbReference>
<feature type="compositionally biased region" description="Polar residues" evidence="1">
    <location>
        <begin position="865"/>
        <end position="878"/>
    </location>
</feature>
<dbReference type="FunFam" id="1.20.58.830:FF:000005">
    <property type="entry name" value="Erythrocyte membrane protein 1, PfEMP1"/>
    <property type="match status" value="1"/>
</dbReference>
<evidence type="ECO:0008006" key="10">
    <source>
        <dbReference type="Google" id="ProtNLM"/>
    </source>
</evidence>
<proteinExistence type="predicted"/>
<feature type="compositionally biased region" description="Acidic residues" evidence="1">
    <location>
        <begin position="764"/>
        <end position="780"/>
    </location>
</feature>
<feature type="region of interest" description="Disordered" evidence="1">
    <location>
        <begin position="719"/>
        <end position="803"/>
    </location>
</feature>
<feature type="compositionally biased region" description="Acidic residues" evidence="1">
    <location>
        <begin position="1602"/>
        <end position="1614"/>
    </location>
</feature>
<name>A0A024WZX1_PLAFC</name>
<evidence type="ECO:0000256" key="2">
    <source>
        <dbReference type="SAM" id="Phobius"/>
    </source>
</evidence>
<protein>
    <recommendedName>
        <fullName evidence="10">Erythrocyte membrane protein 1</fullName>
    </recommendedName>
</protein>
<dbReference type="OMA" id="CKEYCEC"/>
<sequence>MVITSAIPSVNDYTLASDVKHLLDQIGEDIYKIAKEAALRRGRSALEGRLLEATFPTRGENEISDVSDPCELKYEYHTNVTSTEIDPCNKRSPVRFSDTKGAECDYRKIRGNDQKQKIGACAPFRRLHVCDKNLEQIDPDKIESTHNLLVDVCQAAKFEGESIKGYYALYDTQYPSSGSTICTALARSFADIGDIIRGKDLYLRYNKKDKTDKLQDQLKKYFKKIHDKLDSEAKKHYQDTTNYFQLREDWWNANRQEVWKAITCSAEGYQYFRKTACNGGEQTKGYCRCNDDQVPTYFDYVPQYLRWFEEWAEDFCRKRKKKIENAIENCRGDNGKERYCDLNGFDCEKTAKGKNQLVEGADCKKCSVACNPFVEWLDNQQKEFEKQKQKYDEEINKTHGTTITTGNGKINNLYVGHFYKILKKYYPTVDKFLEKLNEGICKKEPQEGTEKASNVDFTNDTHTTFSRTKYCRACPLCGVTGGKGNWKDKGDGDCGEVKQKKTYPPENTTTIPKLTADKAQKNILQKYKKFCENSEKNSQINNWECHYEKNDKGDGNGDINNCILGEWKTFTGEQDVKSYDVFFYGSIIDMLNESIEWREKLNSCINNKTGKCKYQKCKEYCECYRRWIDKKKTEWDKIKDHFDTQEGFDILGNNYDWALKMLLNVTFLQDIKDAYPYEQQLQKIEKLLQNKMQDDFNFERPQTSIDEFLQEEERFAETCKNCHPPTNPASKPEDLARSLNPLSPADASPPDPSPPEDGSQSPAQEEEEDEEDLDEVEEEGETHTEDTEGDRQGPKEGEEPPKVEDICKIVGDALTSGKLDEACTLKYVTGKNYGWKCVSSGGADNSTTKPGSETAHSRTARSAPETATSSSGKPTSDKGSICVPPRRRKLYVGHLQKWADNSGNDTQVSGETTQGGAASQAQSSSSSSTTPPSNSRDVGLLAAFVESAAVETFFLWDRYKKLNTKNKGETQGGGNGDDENNPQDQLQRGDIPEEFKRQMFYTLGDYRDILFSGIKDEKSGDTDIFTGDKDIQERESKIKEAIKKFFEQTRGGPQPQPNSVTTPKDWWQKNGEHIWEGMVCALTYTEKKDTSEGTNKIVKDEEVYNKFFGSTPGKPGTTGTSNGTQKGTYKEKYDYNSVKLDNSDTQAKTKDAPNSQPPSSSGDDPINNPKLSDFVLRPPYFRYLEEWGQNFCKERKKRLDQIYIECKVGQGRGKKENPKCSCYGEDCDDQLDADPTNVSDLKCPSCAISCKSYKKWIKTKKNEFEKQQKAYKEQRTNYTIKNEGAESTDHDKKFCGTLEENAAEFLQKLGPCSKTNNNVEEDNGEDKTDFRQPEKTFKEAHNCAPCSEFKIDCKKHRCDSTKGDGCNAKNRITAENIKNCTEDIGMLVSDESTAGFYDLSVCRGAGIFQGIKENKWECGNFCGYVVCKPKTSDGEKGNENQIIIIRALVKRWLEYFFKDYNKIRKKLKSCMNSSDATPCIKGCAEEWLKTKKAEWGKIKDRFNEQYKDKDKDKDQEDYNVKTVLEKFYGRPEFKNAIKPCGDLDQFQNSTDCAVDASSEKENGKKRDVVVCLIEKLEKEAEKCKEDQKPNGEKQANCGEYTPPDEEDLLLEEEENTVKAPKICENVLKTKTPEEKEGGCVPATTKPKETSPPADSHPAGPAPGPQSETKSSEEPAKIVPEKKVPAAPSPAPTPRKPPRPQRTPDLLDNPHVKTALVTSTLAWSVGIGFAAFTYFYLK</sequence>
<feature type="transmembrane region" description="Helical" evidence="2">
    <location>
        <begin position="1714"/>
        <end position="1736"/>
    </location>
</feature>
<keyword evidence="2" id="KW-1133">Transmembrane helix</keyword>
<keyword evidence="2" id="KW-0812">Transmembrane</keyword>
<dbReference type="Proteomes" id="UP000030694">
    <property type="component" value="Unassembled WGS sequence"/>
</dbReference>
<feature type="compositionally biased region" description="Polar residues" evidence="1">
    <location>
        <begin position="1139"/>
        <end position="1162"/>
    </location>
</feature>
<feature type="domain" description="Duffy-binding-like" evidence="7">
    <location>
        <begin position="1186"/>
        <end position="1340"/>
    </location>
</feature>
<feature type="region of interest" description="Disordered" evidence="1">
    <location>
        <begin position="1107"/>
        <end position="1171"/>
    </location>
</feature>
<organism evidence="8 9">
    <name type="scientific">Plasmodium falciparum (isolate Camp / Malaysia)</name>
    <dbReference type="NCBI Taxonomy" id="5835"/>
    <lineage>
        <taxon>Eukaryota</taxon>
        <taxon>Sar</taxon>
        <taxon>Alveolata</taxon>
        <taxon>Apicomplexa</taxon>
        <taxon>Aconoidasida</taxon>
        <taxon>Haemosporida</taxon>
        <taxon>Plasmodiidae</taxon>
        <taxon>Plasmodium</taxon>
        <taxon>Plasmodium (Laverania)</taxon>
    </lineage>
</organism>
<dbReference type="Gene3D" id="1.20.1310.20">
    <property type="entry name" value="Duffy-antigen binding domain"/>
    <property type="match status" value="2"/>
</dbReference>
<dbReference type="Pfam" id="PF22672">
    <property type="entry name" value="DBL_C"/>
    <property type="match status" value="2"/>
</dbReference>
<feature type="domain" description="Duffy-antigen binding" evidence="4">
    <location>
        <begin position="881"/>
        <end position="1092"/>
    </location>
</feature>
<evidence type="ECO:0000313" key="9">
    <source>
        <dbReference type="Proteomes" id="UP000030694"/>
    </source>
</evidence>
<dbReference type="GO" id="GO:0046789">
    <property type="term" value="F:host cell surface receptor binding"/>
    <property type="evidence" value="ECO:0007669"/>
    <property type="project" value="InterPro"/>
</dbReference>
<dbReference type="SUPFAM" id="SSF140924">
    <property type="entry name" value="Duffy binding domain-like"/>
    <property type="match status" value="4"/>
</dbReference>
<feature type="compositionally biased region" description="Basic and acidic residues" evidence="1">
    <location>
        <begin position="1669"/>
        <end position="1683"/>
    </location>
</feature>
<dbReference type="InterPro" id="IPR008602">
    <property type="entry name" value="Duffy-antigen-binding"/>
</dbReference>
<dbReference type="FunFam" id="1.20.58.1930:FF:000001">
    <property type="entry name" value="Erythrocyte membrane protein 1, PfEMP1"/>
    <property type="match status" value="1"/>
</dbReference>